<reference evidence="4 5" key="1">
    <citation type="journal article" date="2019" name="Int. J. Syst. Evol. Microbiol.">
        <title>The Global Catalogue of Microorganisms (GCM) 10K type strain sequencing project: providing services to taxonomists for standard genome sequencing and annotation.</title>
        <authorList>
            <consortium name="The Broad Institute Genomics Platform"/>
            <consortium name="The Broad Institute Genome Sequencing Center for Infectious Disease"/>
            <person name="Wu L."/>
            <person name="Ma J."/>
        </authorList>
    </citation>
    <scope>NUCLEOTIDE SEQUENCE [LARGE SCALE GENOMIC DNA]</scope>
    <source>
        <strain evidence="4 5">CGMCC 1.3239</strain>
    </source>
</reference>
<keyword evidence="1" id="KW-0805">Transcription regulation</keyword>
<dbReference type="InterPro" id="IPR007050">
    <property type="entry name" value="HTH_bacterioopsin"/>
</dbReference>
<keyword evidence="5" id="KW-1185">Reference proteome</keyword>
<sequence length="222" mass="24039">MARIRLLVDLPDGPWIADVSRAFPDAVFRVLSATPGENAGFALVRITGRPVDEVLAAMDDHTGLVECSVMVREASDATVQIEASAPLLLAAAREAGIPIEMPVEISDGVATLDATGAHDRLSAFGDQLRAMGLEYDVEFVRQRVNPSRLLTENQLDLLVTAVECGYYDVPRGCTQTQLAAEAGIAKSTCSETLQRIERTVVREFIGDLPTVSGELKRELMDR</sequence>
<dbReference type="AlphaFoldDB" id="A0ABD5SBJ6"/>
<organism evidence="4 5">
    <name type="scientific">Halorubrum tibetense</name>
    <dbReference type="NCBI Taxonomy" id="175631"/>
    <lineage>
        <taxon>Archaea</taxon>
        <taxon>Methanobacteriati</taxon>
        <taxon>Methanobacteriota</taxon>
        <taxon>Stenosarchaea group</taxon>
        <taxon>Halobacteria</taxon>
        <taxon>Halobacteriales</taxon>
        <taxon>Haloferacaceae</taxon>
        <taxon>Halorubrum</taxon>
    </lineage>
</organism>
<dbReference type="Pfam" id="PF04967">
    <property type="entry name" value="HTH_10"/>
    <property type="match status" value="1"/>
</dbReference>
<accession>A0ABD5SBJ6</accession>
<comment type="caution">
    <text evidence="4">The sequence shown here is derived from an EMBL/GenBank/DDBJ whole genome shotgun (WGS) entry which is preliminary data.</text>
</comment>
<feature type="domain" description="HTH bat-type" evidence="3">
    <location>
        <begin position="150"/>
        <end position="201"/>
    </location>
</feature>
<evidence type="ECO:0000256" key="2">
    <source>
        <dbReference type="ARBA" id="ARBA00023163"/>
    </source>
</evidence>
<evidence type="ECO:0000313" key="5">
    <source>
        <dbReference type="Proteomes" id="UP001596442"/>
    </source>
</evidence>
<dbReference type="EMBL" id="JBHSWW010000189">
    <property type="protein sequence ID" value="MFC6754073.1"/>
    <property type="molecule type" value="Genomic_DNA"/>
</dbReference>
<dbReference type="RefSeq" id="WP_379782237.1">
    <property type="nucleotide sequence ID" value="NZ_JBHSWW010000189.1"/>
</dbReference>
<gene>
    <name evidence="4" type="ORF">ACFQEU_11460</name>
</gene>
<dbReference type="PANTHER" id="PTHR34236:SF1">
    <property type="entry name" value="DIMETHYL SULFOXIDE REDUCTASE TRANSCRIPTIONAL ACTIVATOR"/>
    <property type="match status" value="1"/>
</dbReference>
<evidence type="ECO:0000313" key="4">
    <source>
        <dbReference type="EMBL" id="MFC6754073.1"/>
    </source>
</evidence>
<protein>
    <submittedName>
        <fullName evidence="4">Helix-turn-helix domain-containing protein</fullName>
    </submittedName>
</protein>
<dbReference type="PANTHER" id="PTHR34236">
    <property type="entry name" value="DIMETHYL SULFOXIDE REDUCTASE TRANSCRIPTIONAL ACTIVATOR"/>
    <property type="match status" value="1"/>
</dbReference>
<dbReference type="Proteomes" id="UP001596442">
    <property type="component" value="Unassembled WGS sequence"/>
</dbReference>
<evidence type="ECO:0000259" key="3">
    <source>
        <dbReference type="Pfam" id="PF04967"/>
    </source>
</evidence>
<evidence type="ECO:0000256" key="1">
    <source>
        <dbReference type="ARBA" id="ARBA00023015"/>
    </source>
</evidence>
<name>A0ABD5SBJ6_9EURY</name>
<proteinExistence type="predicted"/>
<keyword evidence="2" id="KW-0804">Transcription</keyword>